<name>A0A147BJH8_IXORI</name>
<accession>A0A147BJH8</accession>
<dbReference type="SUPFAM" id="SSF53098">
    <property type="entry name" value="Ribonuclease H-like"/>
    <property type="match status" value="1"/>
</dbReference>
<dbReference type="InterPro" id="IPR036397">
    <property type="entry name" value="RNaseH_sf"/>
</dbReference>
<evidence type="ECO:0000313" key="1">
    <source>
        <dbReference type="EMBL" id="JAR90918.1"/>
    </source>
</evidence>
<dbReference type="EMBL" id="GEGO01004486">
    <property type="protein sequence ID" value="JAR90918.1"/>
    <property type="molecule type" value="Transcribed_RNA"/>
</dbReference>
<protein>
    <submittedName>
        <fullName evidence="1">Putative tick transposon</fullName>
    </submittedName>
</protein>
<dbReference type="PANTHER" id="PTHR37984">
    <property type="entry name" value="PROTEIN CBG26694"/>
    <property type="match status" value="1"/>
</dbReference>
<dbReference type="InterPro" id="IPR012337">
    <property type="entry name" value="RNaseH-like_sf"/>
</dbReference>
<dbReference type="AlphaFoldDB" id="A0A147BJH8"/>
<feature type="non-terminal residue" evidence="1">
    <location>
        <position position="1"/>
    </location>
</feature>
<proteinExistence type="predicted"/>
<dbReference type="Gene3D" id="3.30.420.10">
    <property type="entry name" value="Ribonuclease H-like superfamily/Ribonuclease H"/>
    <property type="match status" value="1"/>
</dbReference>
<dbReference type="GO" id="GO:0003676">
    <property type="term" value="F:nucleic acid binding"/>
    <property type="evidence" value="ECO:0007669"/>
    <property type="project" value="InterPro"/>
</dbReference>
<reference evidence="1" key="1">
    <citation type="journal article" date="2018" name="PLoS Negl. Trop. Dis.">
        <title>Sialome diversity of ticks revealed by RNAseq of single tick salivary glands.</title>
        <authorList>
            <person name="Perner J."/>
            <person name="Kropackova S."/>
            <person name="Kopacek P."/>
            <person name="Ribeiro J.M."/>
        </authorList>
    </citation>
    <scope>NUCLEOTIDE SEQUENCE</scope>
    <source>
        <strain evidence="1">Siblings of single egg batch collected in Ceske Budejovice</strain>
        <tissue evidence="1">Salivary glands</tissue>
    </source>
</reference>
<dbReference type="PANTHER" id="PTHR37984:SF5">
    <property type="entry name" value="PROTEIN NYNRIN-LIKE"/>
    <property type="match status" value="1"/>
</dbReference>
<organism evidence="1">
    <name type="scientific">Ixodes ricinus</name>
    <name type="common">Common tick</name>
    <name type="synonym">Acarus ricinus</name>
    <dbReference type="NCBI Taxonomy" id="34613"/>
    <lineage>
        <taxon>Eukaryota</taxon>
        <taxon>Metazoa</taxon>
        <taxon>Ecdysozoa</taxon>
        <taxon>Arthropoda</taxon>
        <taxon>Chelicerata</taxon>
        <taxon>Arachnida</taxon>
        <taxon>Acari</taxon>
        <taxon>Parasitiformes</taxon>
        <taxon>Ixodida</taxon>
        <taxon>Ixodoidea</taxon>
        <taxon>Ixodidae</taxon>
        <taxon>Ixodinae</taxon>
        <taxon>Ixodes</taxon>
    </lineage>
</organism>
<sequence>CSVAYRADSNGLVERSNRTLVSVLRKLCRTDHASWYKKLEDAAFAGNCTYTASTHFSPFEPLLAYVTKLPRRSHASSHQNHNSSRSPPDCKKTEVLQLATLKRLKRNARQLMTKPTCTISFTFVTLCGLAVKSLS</sequence>
<dbReference type="InterPro" id="IPR050951">
    <property type="entry name" value="Retrovirus_Pol_polyprotein"/>
</dbReference>